<dbReference type="Proteomes" id="UP000004459">
    <property type="component" value="Unassembled WGS sequence"/>
</dbReference>
<evidence type="ECO:0008006" key="3">
    <source>
        <dbReference type="Google" id="ProtNLM"/>
    </source>
</evidence>
<protein>
    <recommendedName>
        <fullName evidence="3">DUF4179 domain-containing protein</fullName>
    </recommendedName>
</protein>
<dbReference type="RefSeq" id="WP_007490822.1">
    <property type="nucleotide sequence ID" value="NZ_JH417743.1"/>
</dbReference>
<dbReference type="STRING" id="292800.A4U99_00190"/>
<dbReference type="AlphaFoldDB" id="G9YQY8"/>
<gene>
    <name evidence="1" type="ORF">HMPREF0372_01931</name>
</gene>
<reference evidence="1 2" key="1">
    <citation type="submission" date="2011-08" db="EMBL/GenBank/DDBJ databases">
        <authorList>
            <person name="Weinstock G."/>
            <person name="Sodergren E."/>
            <person name="Clifton S."/>
            <person name="Fulton L."/>
            <person name="Fulton B."/>
            <person name="Courtney L."/>
            <person name="Fronick C."/>
            <person name="Harrison M."/>
            <person name="Strong C."/>
            <person name="Farmer C."/>
            <person name="Delahaunty K."/>
            <person name="Markovic C."/>
            <person name="Hall O."/>
            <person name="Minx P."/>
            <person name="Tomlinson C."/>
            <person name="Mitreva M."/>
            <person name="Hou S."/>
            <person name="Chen J."/>
            <person name="Wollam A."/>
            <person name="Pepin K.H."/>
            <person name="Johnson M."/>
            <person name="Bhonagiri V."/>
            <person name="Zhang X."/>
            <person name="Suruliraj S."/>
            <person name="Warren W."/>
            <person name="Chinwalla A."/>
            <person name="Mardis E.R."/>
            <person name="Wilson R.K."/>
        </authorList>
    </citation>
    <scope>NUCLEOTIDE SEQUENCE [LARGE SCALE GENOMIC DNA]</scope>
    <source>
        <strain evidence="1 2">ATCC 29863</strain>
    </source>
</reference>
<organism evidence="1 2">
    <name type="scientific">Flavonifractor plautii ATCC 29863</name>
    <dbReference type="NCBI Taxonomy" id="411475"/>
    <lineage>
        <taxon>Bacteria</taxon>
        <taxon>Bacillati</taxon>
        <taxon>Bacillota</taxon>
        <taxon>Clostridia</taxon>
        <taxon>Eubacteriales</taxon>
        <taxon>Oscillospiraceae</taxon>
        <taxon>Flavonifractor</taxon>
    </lineage>
</organism>
<dbReference type="PATRIC" id="fig|411475.3.peg.1677"/>
<dbReference type="HOGENOM" id="CLU_755487_0_0_9"/>
<dbReference type="EMBL" id="AGCK01000147">
    <property type="protein sequence ID" value="EHM50606.1"/>
    <property type="molecule type" value="Genomic_DNA"/>
</dbReference>
<evidence type="ECO:0000313" key="1">
    <source>
        <dbReference type="EMBL" id="EHM50606.1"/>
    </source>
</evidence>
<name>G9YQY8_FLAPL</name>
<sequence length="366" mass="38529">AALCVTAVAAGPTLWDALEARLGPYAPFAAEVEGETSGQGLRLELVKAVSDGYTARVYYTLTDETGDRLNGHTQVSGGLKGARAAMGRSTGNQVVSYDAESRTLLLEASAKGLDTSQAVTLELTCVDPGERYIRDARFQPPAAARALDTDTTGEGAVVLSPGQTPQTSPDTADFTISSMGFDGQGRFHIRLAMAEGFDAGWLLAVPYDAAGEQMGSTLEQTAVDGGMDYTIGGVAPDDVADMASIRVYGAYRGPEAAIGGEWSLPVELEPAEQRVIPVGRTLEGGFYVERIEVSGMNIAVYYRGGDKDWFVVWATDKSGVRTGVPMGMMSAGAEDGLNLGLWSFETPAALDELASVTLLGETFPLE</sequence>
<feature type="non-terminal residue" evidence="1">
    <location>
        <position position="1"/>
    </location>
</feature>
<accession>G9YQY8</accession>
<comment type="caution">
    <text evidence="1">The sequence shown here is derived from an EMBL/GenBank/DDBJ whole genome shotgun (WGS) entry which is preliminary data.</text>
</comment>
<proteinExistence type="predicted"/>
<evidence type="ECO:0000313" key="2">
    <source>
        <dbReference type="Proteomes" id="UP000004459"/>
    </source>
</evidence>